<reference evidence="1 2" key="1">
    <citation type="journal article" date="2021" name="J. Hered.">
        <title>A chromosome-level genome assembly of the parasitoid wasp, Cotesia glomerata (Hymenoptera: Braconidae).</title>
        <authorList>
            <person name="Pinto B.J."/>
            <person name="Weis J.J."/>
            <person name="Gamble T."/>
            <person name="Ode P.J."/>
            <person name="Paul R."/>
            <person name="Zaspel J.M."/>
        </authorList>
    </citation>
    <scope>NUCLEOTIDE SEQUENCE [LARGE SCALE GENOMIC DNA]</scope>
    <source>
        <strain evidence="1">CgM1</strain>
    </source>
</reference>
<keyword evidence="2" id="KW-1185">Reference proteome</keyword>
<gene>
    <name evidence="1" type="ORF">KQX54_014925</name>
</gene>
<dbReference type="EMBL" id="JAHXZJ010000747">
    <property type="protein sequence ID" value="KAH0558213.1"/>
    <property type="molecule type" value="Genomic_DNA"/>
</dbReference>
<evidence type="ECO:0000313" key="1">
    <source>
        <dbReference type="EMBL" id="KAH0558213.1"/>
    </source>
</evidence>
<comment type="caution">
    <text evidence="1">The sequence shown here is derived from an EMBL/GenBank/DDBJ whole genome shotgun (WGS) entry which is preliminary data.</text>
</comment>
<accession>A0AAV7IVW8</accession>
<dbReference type="Proteomes" id="UP000826195">
    <property type="component" value="Unassembled WGS sequence"/>
</dbReference>
<evidence type="ECO:0008006" key="3">
    <source>
        <dbReference type="Google" id="ProtNLM"/>
    </source>
</evidence>
<sequence>MDYQTGEMSSEMRNAIIIKKYHDLQVIYTDDLCFWTTDCTDQYANCINHQCQCKENYVRQGKKCYGRVYAECTEDSQCLGTRLICQNGTCSAPDEEKVGENLCFDKSGARVCYGPKIPKGSPHVICRIHGEGFTVTGVLIKIVNGPTTCRYMWSNQVQMHGKYELLQSNENIKWKNSNFTLDKAVYGGFDEFNRPTLLCKTKNPSTYSTKNKNQDIYSIGRLSVPYFDECQYLYNGIVHRSKIFDTLIYEA</sequence>
<proteinExistence type="predicted"/>
<protein>
    <recommendedName>
        <fullName evidence="3">EB domain-containing protein</fullName>
    </recommendedName>
</protein>
<name>A0AAV7IVW8_COTGL</name>
<evidence type="ECO:0000313" key="2">
    <source>
        <dbReference type="Proteomes" id="UP000826195"/>
    </source>
</evidence>
<organism evidence="1 2">
    <name type="scientific">Cotesia glomerata</name>
    <name type="common">Lepidopteran parasitic wasp</name>
    <name type="synonym">Apanteles glomeratus</name>
    <dbReference type="NCBI Taxonomy" id="32391"/>
    <lineage>
        <taxon>Eukaryota</taxon>
        <taxon>Metazoa</taxon>
        <taxon>Ecdysozoa</taxon>
        <taxon>Arthropoda</taxon>
        <taxon>Hexapoda</taxon>
        <taxon>Insecta</taxon>
        <taxon>Pterygota</taxon>
        <taxon>Neoptera</taxon>
        <taxon>Endopterygota</taxon>
        <taxon>Hymenoptera</taxon>
        <taxon>Apocrita</taxon>
        <taxon>Ichneumonoidea</taxon>
        <taxon>Braconidae</taxon>
        <taxon>Microgastrinae</taxon>
        <taxon>Cotesia</taxon>
    </lineage>
</organism>
<dbReference type="AlphaFoldDB" id="A0AAV7IVW8"/>